<keyword evidence="2" id="KW-1185">Reference proteome</keyword>
<gene>
    <name evidence="1" type="ORF">SAMN06265795_101111</name>
</gene>
<dbReference type="OrthoDB" id="9011335at2"/>
<reference evidence="1 2" key="1">
    <citation type="submission" date="2017-06" db="EMBL/GenBank/DDBJ databases">
        <authorList>
            <person name="Kim H.J."/>
            <person name="Triplett B.A."/>
        </authorList>
    </citation>
    <scope>NUCLEOTIDE SEQUENCE [LARGE SCALE GENOMIC DNA]</scope>
    <source>
        <strain evidence="1 2">U15</strain>
    </source>
</reference>
<evidence type="ECO:0000313" key="2">
    <source>
        <dbReference type="Proteomes" id="UP000198284"/>
    </source>
</evidence>
<organism evidence="1 2">
    <name type="scientific">Noviherbaspirillum humi</name>
    <dbReference type="NCBI Taxonomy" id="1688639"/>
    <lineage>
        <taxon>Bacteria</taxon>
        <taxon>Pseudomonadati</taxon>
        <taxon>Pseudomonadota</taxon>
        <taxon>Betaproteobacteria</taxon>
        <taxon>Burkholderiales</taxon>
        <taxon>Oxalobacteraceae</taxon>
        <taxon>Noviherbaspirillum</taxon>
    </lineage>
</organism>
<evidence type="ECO:0000313" key="1">
    <source>
        <dbReference type="EMBL" id="SNS11982.1"/>
    </source>
</evidence>
<sequence length="127" mass="14053">MKITVMSASEAAYLLRKELGPVRSWLDTLSDMRRGKVAVSGFILLPECKGKGDRAWLPMYQAAKVWEFIEAVRAADPSTKRNEPPLMKTALSDSTDIRHWRLRKLPTARTAFVVSCAASPSAYVAAA</sequence>
<dbReference type="Proteomes" id="UP000198284">
    <property type="component" value="Unassembled WGS sequence"/>
</dbReference>
<name>A0A239BWF7_9BURK</name>
<accession>A0A239BWF7</accession>
<dbReference type="EMBL" id="FZOT01000001">
    <property type="protein sequence ID" value="SNS11982.1"/>
    <property type="molecule type" value="Genomic_DNA"/>
</dbReference>
<protein>
    <submittedName>
        <fullName evidence="1">Uncharacterized protein</fullName>
    </submittedName>
</protein>
<dbReference type="RefSeq" id="WP_143131089.1">
    <property type="nucleotide sequence ID" value="NZ_FZOT01000001.1"/>
</dbReference>
<proteinExistence type="predicted"/>
<dbReference type="AlphaFoldDB" id="A0A239BWF7"/>